<comment type="caution">
    <text evidence="1">The sequence shown here is derived from an EMBL/GenBank/DDBJ whole genome shotgun (WGS) entry which is preliminary data.</text>
</comment>
<evidence type="ECO:0000313" key="1">
    <source>
        <dbReference type="EMBL" id="MBC5678714.1"/>
    </source>
</evidence>
<dbReference type="PROSITE" id="PS51257">
    <property type="entry name" value="PROKAR_LIPOPROTEIN"/>
    <property type="match status" value="1"/>
</dbReference>
<dbReference type="RefSeq" id="WP_024727709.1">
    <property type="nucleotide sequence ID" value="NZ_JACOOS010000021.1"/>
</dbReference>
<sequence length="329" mass="37679">MNSKKLVFAITLMCCITLFVGCEMKKTQETDNALAATINPEDVSEEQLIEFVSPEDIVIFQINGKNDIANYLQNANWTEWEEVNEIPAQAELQYIIMSYEKVTDEFWLEKGAPEISMGEEQFYEDNGNFYIKELFEDNPVKYHIPVSTGKYIVNLVQKGSDISDKNDIFASWGVKDFEPGSAKDLDLDNFDGFSGGNAAKSHSYSADELADVSKEQKIEIVFQNPEASYTMTELEEIAEFYNQIKQDTWTEIGQIPDEKNDICAITTYQLERHTKEKNLVENEKMTVFEVQNQYYILDIIPGTLSGMEDMEIYYSIPNDVANYIKEIAQ</sequence>
<evidence type="ECO:0000313" key="2">
    <source>
        <dbReference type="Proteomes" id="UP000635828"/>
    </source>
</evidence>
<keyword evidence="2" id="KW-1185">Reference proteome</keyword>
<dbReference type="EMBL" id="JACOOS010000021">
    <property type="protein sequence ID" value="MBC5678714.1"/>
    <property type="molecule type" value="Genomic_DNA"/>
</dbReference>
<gene>
    <name evidence="1" type="ORF">H8S22_14350</name>
</gene>
<proteinExistence type="predicted"/>
<organism evidence="1 2">
    <name type="scientific">Anaerostipes hominis</name>
    <name type="common">ex Liu et al. 2021</name>
    <dbReference type="NCBI Taxonomy" id="2763018"/>
    <lineage>
        <taxon>Bacteria</taxon>
        <taxon>Bacillati</taxon>
        <taxon>Bacillota</taxon>
        <taxon>Clostridia</taxon>
        <taxon>Lachnospirales</taxon>
        <taxon>Lachnospiraceae</taxon>
        <taxon>Anaerostipes</taxon>
    </lineage>
</organism>
<accession>A0ABR7FU67</accession>
<protein>
    <submittedName>
        <fullName evidence="1">Uncharacterized protein</fullName>
    </submittedName>
</protein>
<dbReference type="Proteomes" id="UP000635828">
    <property type="component" value="Unassembled WGS sequence"/>
</dbReference>
<reference evidence="1 2" key="1">
    <citation type="submission" date="2020-08" db="EMBL/GenBank/DDBJ databases">
        <title>Genome public.</title>
        <authorList>
            <person name="Liu C."/>
            <person name="Sun Q."/>
        </authorList>
    </citation>
    <scope>NUCLEOTIDE SEQUENCE [LARGE SCALE GENOMIC DNA]</scope>
    <source>
        <strain evidence="1 2">NSJ-7</strain>
    </source>
</reference>
<name>A0ABR7FU67_9FIRM</name>